<evidence type="ECO:0000313" key="8">
    <source>
        <dbReference type="Proteomes" id="UP000319771"/>
    </source>
</evidence>
<accession>A0A538UDD3</accession>
<dbReference type="AlphaFoldDB" id="A0A538UDD3"/>
<evidence type="ECO:0000259" key="6">
    <source>
        <dbReference type="PROSITE" id="PS51123"/>
    </source>
</evidence>
<dbReference type="InterPro" id="IPR006665">
    <property type="entry name" value="OmpA-like"/>
</dbReference>
<dbReference type="PRINTS" id="PR01021">
    <property type="entry name" value="OMPADOMAIN"/>
</dbReference>
<evidence type="ECO:0000256" key="4">
    <source>
        <dbReference type="PROSITE-ProRule" id="PRU00473"/>
    </source>
</evidence>
<feature type="compositionally biased region" description="Basic and acidic residues" evidence="5">
    <location>
        <begin position="1"/>
        <end position="14"/>
    </location>
</feature>
<keyword evidence="3" id="KW-0998">Cell outer membrane</keyword>
<dbReference type="InterPro" id="IPR050330">
    <property type="entry name" value="Bact_OuterMem_StrucFunc"/>
</dbReference>
<organism evidence="7 8">
    <name type="scientific">Eiseniibacteriota bacterium</name>
    <dbReference type="NCBI Taxonomy" id="2212470"/>
    <lineage>
        <taxon>Bacteria</taxon>
        <taxon>Candidatus Eiseniibacteriota</taxon>
    </lineage>
</organism>
<protein>
    <submittedName>
        <fullName evidence="7">OmpA family protein</fullName>
    </submittedName>
</protein>
<keyword evidence="2 4" id="KW-0472">Membrane</keyword>
<feature type="domain" description="OmpA-like" evidence="6">
    <location>
        <begin position="236"/>
        <end position="351"/>
    </location>
</feature>
<dbReference type="SUPFAM" id="SSF103088">
    <property type="entry name" value="OmpA-like"/>
    <property type="match status" value="1"/>
</dbReference>
<dbReference type="InterPro" id="IPR036737">
    <property type="entry name" value="OmpA-like_sf"/>
</dbReference>
<comment type="caution">
    <text evidence="7">The sequence shown here is derived from an EMBL/GenBank/DDBJ whole genome shotgun (WGS) entry which is preliminary data.</text>
</comment>
<dbReference type="GO" id="GO:0009279">
    <property type="term" value="C:cell outer membrane"/>
    <property type="evidence" value="ECO:0007669"/>
    <property type="project" value="UniProtKB-SubCell"/>
</dbReference>
<evidence type="ECO:0000256" key="5">
    <source>
        <dbReference type="SAM" id="MobiDB-lite"/>
    </source>
</evidence>
<proteinExistence type="predicted"/>
<evidence type="ECO:0000256" key="1">
    <source>
        <dbReference type="ARBA" id="ARBA00004442"/>
    </source>
</evidence>
<dbReference type="Gene3D" id="3.30.1330.60">
    <property type="entry name" value="OmpA-like domain"/>
    <property type="match status" value="1"/>
</dbReference>
<dbReference type="PANTHER" id="PTHR30329:SF21">
    <property type="entry name" value="LIPOPROTEIN YIAD-RELATED"/>
    <property type="match status" value="1"/>
</dbReference>
<gene>
    <name evidence="7" type="ORF">E6K81_02335</name>
</gene>
<evidence type="ECO:0000313" key="7">
    <source>
        <dbReference type="EMBL" id="TMQ73896.1"/>
    </source>
</evidence>
<dbReference type="PROSITE" id="PS51123">
    <property type="entry name" value="OMPA_2"/>
    <property type="match status" value="1"/>
</dbReference>
<evidence type="ECO:0000256" key="2">
    <source>
        <dbReference type="ARBA" id="ARBA00023136"/>
    </source>
</evidence>
<dbReference type="Pfam" id="PF00691">
    <property type="entry name" value="OmpA"/>
    <property type="match status" value="1"/>
</dbReference>
<feature type="region of interest" description="Disordered" evidence="5">
    <location>
        <begin position="319"/>
        <end position="343"/>
    </location>
</feature>
<comment type="subcellular location">
    <subcellularLocation>
        <location evidence="1">Cell outer membrane</location>
    </subcellularLocation>
</comment>
<reference evidence="7 8" key="1">
    <citation type="journal article" date="2019" name="Nat. Microbiol.">
        <title>Mediterranean grassland soil C-N compound turnover is dependent on rainfall and depth, and is mediated by genomically divergent microorganisms.</title>
        <authorList>
            <person name="Diamond S."/>
            <person name="Andeer P.F."/>
            <person name="Li Z."/>
            <person name="Crits-Christoph A."/>
            <person name="Burstein D."/>
            <person name="Anantharaman K."/>
            <person name="Lane K.R."/>
            <person name="Thomas B.C."/>
            <person name="Pan C."/>
            <person name="Northen T.R."/>
            <person name="Banfield J.F."/>
        </authorList>
    </citation>
    <scope>NUCLEOTIDE SEQUENCE [LARGE SCALE GENOMIC DNA]</scope>
    <source>
        <strain evidence="7">WS_11</strain>
    </source>
</reference>
<dbReference type="Proteomes" id="UP000319771">
    <property type="component" value="Unassembled WGS sequence"/>
</dbReference>
<dbReference type="CDD" id="cd07185">
    <property type="entry name" value="OmpA_C-like"/>
    <property type="match status" value="1"/>
</dbReference>
<dbReference type="PANTHER" id="PTHR30329">
    <property type="entry name" value="STATOR ELEMENT OF FLAGELLAR MOTOR COMPLEX"/>
    <property type="match status" value="1"/>
</dbReference>
<dbReference type="EMBL" id="VBPB01000033">
    <property type="protein sequence ID" value="TMQ73896.1"/>
    <property type="molecule type" value="Genomic_DNA"/>
</dbReference>
<sequence>MDDAEKAATGKGDKAAPASDASGGAKDSVATGGAKGSGTFSAVSTKFDFVPGDSVLFFDDFTQDDLGEFPARWKLVSGTFEVAEMQGQRWLRCASNDGEIRMKTSGMPDLWTLEFDFYGVNLQGAIALKVSGRTKADQQVWLAMFPYSGSGFTVQSGSINSITPIEGSPIEGRHHVMFLGRGSALKVYLDRERVGNIPDVSAQGAAEEFNIGLGAPSKPMIANVRFAQGPRPPKDLLAEGKLVTHGILFATGSDVVLPESAPVLRQVAGYMGTNADVKLKITGHTDNVGAKDSNLDLSKRRAASVAKVLSTQFGVSADRFQTDGKGDMQPVSSNAKPEGRSMNRRVEFAKL</sequence>
<dbReference type="InterPro" id="IPR006664">
    <property type="entry name" value="OMP_bac"/>
</dbReference>
<evidence type="ECO:0000256" key="3">
    <source>
        <dbReference type="ARBA" id="ARBA00023237"/>
    </source>
</evidence>
<feature type="region of interest" description="Disordered" evidence="5">
    <location>
        <begin position="1"/>
        <end position="37"/>
    </location>
</feature>
<name>A0A538UDD3_UNCEI</name>